<dbReference type="Proteomes" id="UP001579974">
    <property type="component" value="Unassembled WGS sequence"/>
</dbReference>
<feature type="transmembrane region" description="Helical" evidence="8">
    <location>
        <begin position="12"/>
        <end position="38"/>
    </location>
</feature>
<evidence type="ECO:0000256" key="3">
    <source>
        <dbReference type="ARBA" id="ARBA00022448"/>
    </source>
</evidence>
<dbReference type="EMBL" id="JBDXSU010000039">
    <property type="protein sequence ID" value="MFB5193102.1"/>
    <property type="molecule type" value="Genomic_DNA"/>
</dbReference>
<accession>A0ABV5ALF0</accession>
<keyword evidence="6 8" id="KW-1133">Transmembrane helix</keyword>
<feature type="transmembrane region" description="Helical" evidence="8">
    <location>
        <begin position="67"/>
        <end position="85"/>
    </location>
</feature>
<dbReference type="PANTHER" id="PTHR30472:SF24">
    <property type="entry name" value="FERRIC ENTEROBACTIN TRANSPORT SYSTEM PERMEASE PROTEIN FEPG"/>
    <property type="match status" value="1"/>
</dbReference>
<feature type="transmembrane region" description="Helical" evidence="8">
    <location>
        <begin position="97"/>
        <end position="118"/>
    </location>
</feature>
<dbReference type="PANTHER" id="PTHR30472">
    <property type="entry name" value="FERRIC ENTEROBACTIN TRANSPORT SYSTEM PERMEASE PROTEIN"/>
    <property type="match status" value="1"/>
</dbReference>
<dbReference type="SUPFAM" id="SSF81345">
    <property type="entry name" value="ABC transporter involved in vitamin B12 uptake, BtuC"/>
    <property type="match status" value="1"/>
</dbReference>
<evidence type="ECO:0000256" key="2">
    <source>
        <dbReference type="ARBA" id="ARBA00007935"/>
    </source>
</evidence>
<keyword evidence="5 8" id="KW-0812">Transmembrane</keyword>
<evidence type="ECO:0000256" key="5">
    <source>
        <dbReference type="ARBA" id="ARBA00022692"/>
    </source>
</evidence>
<keyword evidence="3" id="KW-0813">Transport</keyword>
<protein>
    <submittedName>
        <fullName evidence="9">Iron ABC transporter permease</fullName>
    </submittedName>
</protein>
<reference evidence="9 10" key="1">
    <citation type="journal article" date="2024" name="Int. J. Mol. Sci.">
        <title>Exploration of Alicyclobacillus spp. Genome in Search of Antibiotic Resistance.</title>
        <authorList>
            <person name="Bucka-Kolendo J."/>
            <person name="Kiousi D.E."/>
            <person name="Dekowska A."/>
            <person name="Mikolajczuk-Szczyrba A."/>
            <person name="Karadedos D.M."/>
            <person name="Michael P."/>
            <person name="Galanis A."/>
            <person name="Sokolowska B."/>
        </authorList>
    </citation>
    <scope>NUCLEOTIDE SEQUENCE [LARGE SCALE GENOMIC DNA]</scope>
    <source>
        <strain evidence="9 10">KKP 3000</strain>
    </source>
</reference>
<evidence type="ECO:0000256" key="8">
    <source>
        <dbReference type="SAM" id="Phobius"/>
    </source>
</evidence>
<proteinExistence type="inferred from homology"/>
<dbReference type="InterPro" id="IPR000522">
    <property type="entry name" value="ABC_transptr_permease_BtuC"/>
</dbReference>
<comment type="caution">
    <text evidence="9">The sequence shown here is derived from an EMBL/GenBank/DDBJ whole genome shotgun (WGS) entry which is preliminary data.</text>
</comment>
<keyword evidence="7 8" id="KW-0472">Membrane</keyword>
<evidence type="ECO:0000313" key="10">
    <source>
        <dbReference type="Proteomes" id="UP001579974"/>
    </source>
</evidence>
<dbReference type="CDD" id="cd06550">
    <property type="entry name" value="TM_ABC_iron-siderophores_like"/>
    <property type="match status" value="1"/>
</dbReference>
<feature type="transmembrane region" description="Helical" evidence="8">
    <location>
        <begin position="282"/>
        <end position="300"/>
    </location>
</feature>
<sequence>MTRFIRYPKNSIVTTVTVCFLLLVCVGFVGLMVGAPFLQPVQLWAIFTNSDNTVNHVLVMQSRLPRFILGSLAGAMLSVSGVMLQNVMRNALADPELLGVSSGSAAVMAAIIIFQLPISYAWQPWLALLGGVIGGGFVVLASWRDKSTVRVILIGVAVSSLLNAIITTIVSLGQQDTISLFYDYFVGGLENRTWRQVELILPWVVVLCVSYLFARQLNILQLGDELSAGLGLKVSVLRLIIFLLAIALVAPVVATCGPISYIAMLAPHITRHLLRTQDTLRIIPVSMLVGAVLLTFADFLARTLFSPIEIPVGVWTTLLGGPLLLLFLGRRFGRERA</sequence>
<comment type="similarity">
    <text evidence="2">Belongs to the binding-protein-dependent transport system permease family. FecCD subfamily.</text>
</comment>
<dbReference type="InterPro" id="IPR037294">
    <property type="entry name" value="ABC_BtuC-like"/>
</dbReference>
<feature type="transmembrane region" description="Helical" evidence="8">
    <location>
        <begin position="150"/>
        <end position="173"/>
    </location>
</feature>
<keyword evidence="4" id="KW-1003">Cell membrane</keyword>
<evidence type="ECO:0000256" key="1">
    <source>
        <dbReference type="ARBA" id="ARBA00004651"/>
    </source>
</evidence>
<feature type="transmembrane region" description="Helical" evidence="8">
    <location>
        <begin position="235"/>
        <end position="262"/>
    </location>
</feature>
<comment type="subcellular location">
    <subcellularLocation>
        <location evidence="1">Cell membrane</location>
        <topology evidence="1">Multi-pass membrane protein</topology>
    </subcellularLocation>
</comment>
<organism evidence="9 10">
    <name type="scientific">Alicyclobacillus fastidiosus</name>
    <dbReference type="NCBI Taxonomy" id="392011"/>
    <lineage>
        <taxon>Bacteria</taxon>
        <taxon>Bacillati</taxon>
        <taxon>Bacillota</taxon>
        <taxon>Bacilli</taxon>
        <taxon>Bacillales</taxon>
        <taxon>Alicyclobacillaceae</taxon>
        <taxon>Alicyclobacillus</taxon>
    </lineage>
</organism>
<evidence type="ECO:0000256" key="6">
    <source>
        <dbReference type="ARBA" id="ARBA00022989"/>
    </source>
</evidence>
<name>A0ABV5ALF0_9BACL</name>
<keyword evidence="10" id="KW-1185">Reference proteome</keyword>
<dbReference type="Gene3D" id="1.10.3470.10">
    <property type="entry name" value="ABC transporter involved in vitamin B12 uptake, BtuC"/>
    <property type="match status" value="1"/>
</dbReference>
<evidence type="ECO:0000256" key="7">
    <source>
        <dbReference type="ARBA" id="ARBA00023136"/>
    </source>
</evidence>
<feature type="transmembrane region" description="Helical" evidence="8">
    <location>
        <begin position="312"/>
        <end position="329"/>
    </location>
</feature>
<evidence type="ECO:0000256" key="4">
    <source>
        <dbReference type="ARBA" id="ARBA00022475"/>
    </source>
</evidence>
<dbReference type="Pfam" id="PF01032">
    <property type="entry name" value="FecCD"/>
    <property type="match status" value="1"/>
</dbReference>
<gene>
    <name evidence="9" type="ORF">KKP3000_002701</name>
</gene>
<evidence type="ECO:0000313" key="9">
    <source>
        <dbReference type="EMBL" id="MFB5193102.1"/>
    </source>
</evidence>
<feature type="transmembrane region" description="Helical" evidence="8">
    <location>
        <begin position="124"/>
        <end position="143"/>
    </location>
</feature>